<keyword evidence="3" id="KW-1185">Reference proteome</keyword>
<evidence type="ECO:0000256" key="1">
    <source>
        <dbReference type="SAM" id="Phobius"/>
    </source>
</evidence>
<protein>
    <submittedName>
        <fullName evidence="2">Uncharacterized protein</fullName>
    </submittedName>
</protein>
<evidence type="ECO:0000313" key="3">
    <source>
        <dbReference type="Proteomes" id="UP000283269"/>
    </source>
</evidence>
<evidence type="ECO:0000313" key="2">
    <source>
        <dbReference type="EMBL" id="PPQ86864.1"/>
    </source>
</evidence>
<reference evidence="2 3" key="1">
    <citation type="journal article" date="2018" name="Evol. Lett.">
        <title>Horizontal gene cluster transfer increased hallucinogenic mushroom diversity.</title>
        <authorList>
            <person name="Reynolds H.T."/>
            <person name="Vijayakumar V."/>
            <person name="Gluck-Thaler E."/>
            <person name="Korotkin H.B."/>
            <person name="Matheny P.B."/>
            <person name="Slot J.C."/>
        </authorList>
    </citation>
    <scope>NUCLEOTIDE SEQUENCE [LARGE SCALE GENOMIC DNA]</scope>
    <source>
        <strain evidence="2 3">2631</strain>
    </source>
</reference>
<accession>A0A409X835</accession>
<organism evidence="2 3">
    <name type="scientific">Psilocybe cyanescens</name>
    <dbReference type="NCBI Taxonomy" id="93625"/>
    <lineage>
        <taxon>Eukaryota</taxon>
        <taxon>Fungi</taxon>
        <taxon>Dikarya</taxon>
        <taxon>Basidiomycota</taxon>
        <taxon>Agaricomycotina</taxon>
        <taxon>Agaricomycetes</taxon>
        <taxon>Agaricomycetidae</taxon>
        <taxon>Agaricales</taxon>
        <taxon>Agaricineae</taxon>
        <taxon>Strophariaceae</taxon>
        <taxon>Psilocybe</taxon>
    </lineage>
</organism>
<keyword evidence="1" id="KW-0812">Transmembrane</keyword>
<feature type="transmembrane region" description="Helical" evidence="1">
    <location>
        <begin position="20"/>
        <end position="38"/>
    </location>
</feature>
<feature type="transmembrane region" description="Helical" evidence="1">
    <location>
        <begin position="50"/>
        <end position="71"/>
    </location>
</feature>
<dbReference type="Proteomes" id="UP000283269">
    <property type="component" value="Unassembled WGS sequence"/>
</dbReference>
<proteinExistence type="predicted"/>
<comment type="caution">
    <text evidence="2">The sequence shown here is derived from an EMBL/GenBank/DDBJ whole genome shotgun (WGS) entry which is preliminary data.</text>
</comment>
<dbReference type="InParanoid" id="A0A409X835"/>
<sequence>MSSAHAADTDYLVRQAMNTGYQWSSLIVPPAYLVYIVARKGRGSLSLDRFLAATWIGGLGGAAAFGGAAYVRNAYSSEQFVRARRIETAYDVDKLRRNDHSTIGGVLAAVITPAILWNRANVVNLILGGAGLGSTAGILTHYGRTMSGDPPAVVEVLPVPTS</sequence>
<dbReference type="EMBL" id="NHYD01002412">
    <property type="protein sequence ID" value="PPQ86864.1"/>
    <property type="molecule type" value="Genomic_DNA"/>
</dbReference>
<name>A0A409X835_PSICY</name>
<keyword evidence="1" id="KW-1133">Transmembrane helix</keyword>
<keyword evidence="1" id="KW-0472">Membrane</keyword>
<gene>
    <name evidence="2" type="ORF">CVT25_012583</name>
</gene>
<dbReference type="OrthoDB" id="2524788at2759"/>
<dbReference type="AlphaFoldDB" id="A0A409X835"/>